<evidence type="ECO:0000313" key="2">
    <source>
        <dbReference type="Proteomes" id="UP000235025"/>
    </source>
</evidence>
<proteinExistence type="predicted"/>
<protein>
    <recommendedName>
        <fullName evidence="3">CopG-like ribbon-helix-helix domain-containing protein</fullName>
    </recommendedName>
</protein>
<organism evidence="1 2">
    <name type="scientific">Fischerella thermalis CCMEE 5268</name>
    <dbReference type="NCBI Taxonomy" id="2019662"/>
    <lineage>
        <taxon>Bacteria</taxon>
        <taxon>Bacillati</taxon>
        <taxon>Cyanobacteriota</taxon>
        <taxon>Cyanophyceae</taxon>
        <taxon>Nostocales</taxon>
        <taxon>Hapalosiphonaceae</taxon>
        <taxon>Fischerella</taxon>
    </lineage>
</organism>
<sequence length="59" mass="7039">MSQKKRFLLRLDAKLYEVLEKWSADELRSVNAQIEYLLAQAARKAGRWKEDQRKLDDES</sequence>
<dbReference type="Gene3D" id="1.10.1220.10">
    <property type="entry name" value="Met repressor-like"/>
    <property type="match status" value="1"/>
</dbReference>
<dbReference type="SUPFAM" id="SSF47598">
    <property type="entry name" value="Ribbon-helix-helix"/>
    <property type="match status" value="1"/>
</dbReference>
<gene>
    <name evidence="1" type="ORF">CEN50_10820</name>
</gene>
<dbReference type="EMBL" id="NMQA01000112">
    <property type="protein sequence ID" value="PLZ98643.1"/>
    <property type="molecule type" value="Genomic_DNA"/>
</dbReference>
<dbReference type="RefSeq" id="WP_102172660.1">
    <property type="nucleotide sequence ID" value="NZ_NMQA01000112.1"/>
</dbReference>
<dbReference type="InterPro" id="IPR010985">
    <property type="entry name" value="Ribbon_hlx_hlx"/>
</dbReference>
<dbReference type="AlphaFoldDB" id="A0A2N6KH25"/>
<accession>A0A2N6KH25</accession>
<dbReference type="InterPro" id="IPR013321">
    <property type="entry name" value="Arc_rbn_hlx_hlx"/>
</dbReference>
<name>A0A2N6KH25_9CYAN</name>
<comment type="caution">
    <text evidence="1">The sequence shown here is derived from an EMBL/GenBank/DDBJ whole genome shotgun (WGS) entry which is preliminary data.</text>
</comment>
<evidence type="ECO:0000313" key="1">
    <source>
        <dbReference type="EMBL" id="PLZ98643.1"/>
    </source>
</evidence>
<evidence type="ECO:0008006" key="3">
    <source>
        <dbReference type="Google" id="ProtNLM"/>
    </source>
</evidence>
<dbReference type="GO" id="GO:0006355">
    <property type="term" value="P:regulation of DNA-templated transcription"/>
    <property type="evidence" value="ECO:0007669"/>
    <property type="project" value="InterPro"/>
</dbReference>
<dbReference type="Proteomes" id="UP000235025">
    <property type="component" value="Unassembled WGS sequence"/>
</dbReference>
<reference evidence="1 2" key="1">
    <citation type="submission" date="2017-07" db="EMBL/GenBank/DDBJ databases">
        <title>Genomes of Fischerella (Mastigocladus) sp. strains.</title>
        <authorList>
            <person name="Miller S.R."/>
        </authorList>
    </citation>
    <scope>NUCLEOTIDE SEQUENCE [LARGE SCALE GENOMIC DNA]</scope>
    <source>
        <strain evidence="1 2">CCMEE 5268</strain>
    </source>
</reference>